<dbReference type="Gene3D" id="3.10.580.10">
    <property type="entry name" value="CBS-domain"/>
    <property type="match status" value="1"/>
</dbReference>
<dbReference type="SMART" id="SM00116">
    <property type="entry name" value="CBS"/>
    <property type="match status" value="2"/>
</dbReference>
<dbReference type="SMART" id="SM00091">
    <property type="entry name" value="PAS"/>
    <property type="match status" value="1"/>
</dbReference>
<dbReference type="AlphaFoldDB" id="A0A1M6LC88"/>
<protein>
    <submittedName>
        <fullName evidence="5">PAS domain S-box-containing protein</fullName>
    </submittedName>
</protein>
<dbReference type="OrthoDB" id="2960364at2"/>
<gene>
    <name evidence="5" type="ORF">SAMN02745227_00452</name>
</gene>
<dbReference type="InterPro" id="IPR003607">
    <property type="entry name" value="HD/PDEase_dom"/>
</dbReference>
<dbReference type="SUPFAM" id="SSF109604">
    <property type="entry name" value="HD-domain/PDEase-like"/>
    <property type="match status" value="1"/>
</dbReference>
<dbReference type="PROSITE" id="PS51371">
    <property type="entry name" value="CBS"/>
    <property type="match status" value="1"/>
</dbReference>
<evidence type="ECO:0000259" key="4">
    <source>
        <dbReference type="PROSITE" id="PS51371"/>
    </source>
</evidence>
<keyword evidence="1 2" id="KW-0129">CBS domain</keyword>
<dbReference type="Pfam" id="PF00989">
    <property type="entry name" value="PAS"/>
    <property type="match status" value="1"/>
</dbReference>
<dbReference type="SUPFAM" id="SSF55785">
    <property type="entry name" value="PYP-like sensor domain (PAS domain)"/>
    <property type="match status" value="1"/>
</dbReference>
<dbReference type="InterPro" id="IPR035965">
    <property type="entry name" value="PAS-like_dom_sf"/>
</dbReference>
<dbReference type="SUPFAM" id="SSF54631">
    <property type="entry name" value="CBS-domain pair"/>
    <property type="match status" value="1"/>
</dbReference>
<dbReference type="STRING" id="1120989.SAMN02745227_00452"/>
<dbReference type="InterPro" id="IPR000014">
    <property type="entry name" value="PAS"/>
</dbReference>
<dbReference type="PANTHER" id="PTHR43080">
    <property type="entry name" value="CBS DOMAIN-CONTAINING PROTEIN CBSX3, MITOCHONDRIAL"/>
    <property type="match status" value="1"/>
</dbReference>
<proteinExistence type="predicted"/>
<dbReference type="InterPro" id="IPR006674">
    <property type="entry name" value="HD_domain"/>
</dbReference>
<evidence type="ECO:0000313" key="6">
    <source>
        <dbReference type="Proteomes" id="UP000243547"/>
    </source>
</evidence>
<keyword evidence="6" id="KW-1185">Reference proteome</keyword>
<dbReference type="CDD" id="cd00077">
    <property type="entry name" value="HDc"/>
    <property type="match status" value="1"/>
</dbReference>
<dbReference type="RefSeq" id="WP_084672351.1">
    <property type="nucleotide sequence ID" value="NZ_FRAI01000005.1"/>
</dbReference>
<dbReference type="NCBIfam" id="TIGR00229">
    <property type="entry name" value="sensory_box"/>
    <property type="match status" value="1"/>
</dbReference>
<dbReference type="Pfam" id="PF00571">
    <property type="entry name" value="CBS"/>
    <property type="match status" value="2"/>
</dbReference>
<dbReference type="EMBL" id="FRAI01000005">
    <property type="protein sequence ID" value="SHJ68705.1"/>
    <property type="molecule type" value="Genomic_DNA"/>
</dbReference>
<dbReference type="InterPro" id="IPR051257">
    <property type="entry name" value="Diverse_CBS-Domain"/>
</dbReference>
<evidence type="ECO:0000256" key="2">
    <source>
        <dbReference type="PROSITE-ProRule" id="PRU00703"/>
    </source>
</evidence>
<dbReference type="PROSITE" id="PS50112">
    <property type="entry name" value="PAS"/>
    <property type="match status" value="1"/>
</dbReference>
<evidence type="ECO:0000313" key="5">
    <source>
        <dbReference type="EMBL" id="SHJ68705.1"/>
    </source>
</evidence>
<name>A0A1M6LC88_9FIRM</name>
<accession>A0A1M6LC88</accession>
<dbReference type="GO" id="GO:0006355">
    <property type="term" value="P:regulation of DNA-templated transcription"/>
    <property type="evidence" value="ECO:0007669"/>
    <property type="project" value="InterPro"/>
</dbReference>
<dbReference type="InterPro" id="IPR000644">
    <property type="entry name" value="CBS_dom"/>
</dbReference>
<evidence type="ECO:0000256" key="1">
    <source>
        <dbReference type="ARBA" id="ARBA00023122"/>
    </source>
</evidence>
<dbReference type="Gene3D" id="1.10.3210.10">
    <property type="entry name" value="Hypothetical protein af1432"/>
    <property type="match status" value="1"/>
</dbReference>
<dbReference type="CDD" id="cd00130">
    <property type="entry name" value="PAS"/>
    <property type="match status" value="1"/>
</dbReference>
<feature type="domain" description="CBS" evidence="4">
    <location>
        <begin position="71"/>
        <end position="132"/>
    </location>
</feature>
<dbReference type="Proteomes" id="UP000243547">
    <property type="component" value="Unassembled WGS sequence"/>
</dbReference>
<feature type="domain" description="PAS" evidence="3">
    <location>
        <begin position="138"/>
        <end position="186"/>
    </location>
</feature>
<dbReference type="Pfam" id="PF01966">
    <property type="entry name" value="HD"/>
    <property type="match status" value="1"/>
</dbReference>
<dbReference type="CDD" id="cd02205">
    <property type="entry name" value="CBS_pair_SF"/>
    <property type="match status" value="1"/>
</dbReference>
<dbReference type="InterPro" id="IPR046342">
    <property type="entry name" value="CBS_dom_sf"/>
</dbReference>
<dbReference type="PANTHER" id="PTHR43080:SF2">
    <property type="entry name" value="CBS DOMAIN-CONTAINING PROTEIN"/>
    <property type="match status" value="1"/>
</dbReference>
<sequence>MLVKDIYKNIFLMVSPEQYFIDVVREMSNNKESCAFVVTEGQLLVGMVTHTVLQDLVIRGGDLGVEVKEVMIPIEKIHYVYPDTDLKNSMKTFVKHGISHMPVLESPYNKKIIGVLSHKDVIKNYMKEQVKIQLENFKEKRARQIIESLNEGLIVVDRDLIIREFNPAAEKLTGLKAEDRIGKKAVNLSKQLSIAELVISTGEPRYGVETQLQDGRVFLVNYVPLKSNGSNFVEGVVQTFSDITSFKSLQIQLSKTKEELDKAFALTLPNSKVEYKLKTTPEYRDIYDPETSTITVTEIIEGGGYLHVVNCLKVAADFNEMGLMKLIGIDKDTLVEAIIFHDLGKSQPTLKVGDKVSPEEVFEEGIYHAARSADLASKFYNKSDDIVNIIRYHHHTEDMLPKEFPSHLLPLLRMFKIIDGLSAALTRRKAKVTYKVDGSKLTVFEENQHPLYNRILEIDLYTGKRQEKPMGRIDKNEIN</sequence>
<organism evidence="5 6">
    <name type="scientific">Anaerobranca californiensis DSM 14826</name>
    <dbReference type="NCBI Taxonomy" id="1120989"/>
    <lineage>
        <taxon>Bacteria</taxon>
        <taxon>Bacillati</taxon>
        <taxon>Bacillota</taxon>
        <taxon>Clostridia</taxon>
        <taxon>Eubacteriales</taxon>
        <taxon>Proteinivoracaceae</taxon>
        <taxon>Anaerobranca</taxon>
    </lineage>
</organism>
<evidence type="ECO:0000259" key="3">
    <source>
        <dbReference type="PROSITE" id="PS50112"/>
    </source>
</evidence>
<dbReference type="Gene3D" id="3.30.450.20">
    <property type="entry name" value="PAS domain"/>
    <property type="match status" value="1"/>
</dbReference>
<reference evidence="6" key="1">
    <citation type="submission" date="2016-11" db="EMBL/GenBank/DDBJ databases">
        <authorList>
            <person name="Varghese N."/>
            <person name="Submissions S."/>
        </authorList>
    </citation>
    <scope>NUCLEOTIDE SEQUENCE [LARGE SCALE GENOMIC DNA]</scope>
    <source>
        <strain evidence="6">DSM 14826</strain>
    </source>
</reference>
<dbReference type="InterPro" id="IPR013767">
    <property type="entry name" value="PAS_fold"/>
</dbReference>